<name>A0A841EPU2_9BACT</name>
<protein>
    <submittedName>
        <fullName evidence="1">Uncharacterized protein</fullName>
    </submittedName>
</protein>
<accession>A0A841EPU2</accession>
<reference evidence="1 2" key="1">
    <citation type="submission" date="2020-08" db="EMBL/GenBank/DDBJ databases">
        <title>Functional genomics of gut bacteria from endangered species of beetles.</title>
        <authorList>
            <person name="Carlos-Shanley C."/>
        </authorList>
    </citation>
    <scope>NUCLEOTIDE SEQUENCE [LARGE SCALE GENOMIC DNA]</scope>
    <source>
        <strain evidence="1 2">S00070</strain>
    </source>
</reference>
<gene>
    <name evidence="1" type="ORF">HNP25_000090</name>
</gene>
<organism evidence="1 2">
    <name type="scientific">Arcicella rosea</name>
    <dbReference type="NCBI Taxonomy" id="502909"/>
    <lineage>
        <taxon>Bacteria</taxon>
        <taxon>Pseudomonadati</taxon>
        <taxon>Bacteroidota</taxon>
        <taxon>Cytophagia</taxon>
        <taxon>Cytophagales</taxon>
        <taxon>Flectobacillaceae</taxon>
        <taxon>Arcicella</taxon>
    </lineage>
</organism>
<proteinExistence type="predicted"/>
<keyword evidence="2" id="KW-1185">Reference proteome</keyword>
<dbReference type="EMBL" id="JACHKT010000001">
    <property type="protein sequence ID" value="MBB6001451.1"/>
    <property type="molecule type" value="Genomic_DNA"/>
</dbReference>
<evidence type="ECO:0000313" key="1">
    <source>
        <dbReference type="EMBL" id="MBB6001451.1"/>
    </source>
</evidence>
<sequence length="40" mass="4515">MFTPEPVDSGLRFVRLKPNKLKSNLVSGNLDQIFVITLNL</sequence>
<dbReference type="Proteomes" id="UP000524404">
    <property type="component" value="Unassembled WGS sequence"/>
</dbReference>
<evidence type="ECO:0000313" key="2">
    <source>
        <dbReference type="Proteomes" id="UP000524404"/>
    </source>
</evidence>
<dbReference type="AlphaFoldDB" id="A0A841EPU2"/>
<comment type="caution">
    <text evidence="1">The sequence shown here is derived from an EMBL/GenBank/DDBJ whole genome shotgun (WGS) entry which is preliminary data.</text>
</comment>